<proteinExistence type="predicted"/>
<keyword evidence="3" id="KW-1185">Reference proteome</keyword>
<reference evidence="2 3" key="1">
    <citation type="journal article" date="2022" name="bioRxiv">
        <title>Genomics of Preaxostyla Flagellates Illuminates Evolutionary Transitions and the Path Towards Mitochondrial Loss.</title>
        <authorList>
            <person name="Novak L.V.F."/>
            <person name="Treitli S.C."/>
            <person name="Pyrih J."/>
            <person name="Halakuc P."/>
            <person name="Pipaliya S.V."/>
            <person name="Vacek V."/>
            <person name="Brzon O."/>
            <person name="Soukal P."/>
            <person name="Eme L."/>
            <person name="Dacks J.B."/>
            <person name="Karnkowska A."/>
            <person name="Elias M."/>
            <person name="Hampl V."/>
        </authorList>
    </citation>
    <scope>NUCLEOTIDE SEQUENCE [LARGE SCALE GENOMIC DNA]</scope>
    <source>
        <strain evidence="2">NAU3</strain>
        <tissue evidence="2">Gut</tissue>
    </source>
</reference>
<organism evidence="2 3">
    <name type="scientific">Blattamonas nauphoetae</name>
    <dbReference type="NCBI Taxonomy" id="2049346"/>
    <lineage>
        <taxon>Eukaryota</taxon>
        <taxon>Metamonada</taxon>
        <taxon>Preaxostyla</taxon>
        <taxon>Oxymonadida</taxon>
        <taxon>Blattamonas</taxon>
    </lineage>
</organism>
<dbReference type="EMBL" id="JARBJD010000333">
    <property type="protein sequence ID" value="KAK2943690.1"/>
    <property type="molecule type" value="Genomic_DNA"/>
</dbReference>
<keyword evidence="1" id="KW-1133">Transmembrane helix</keyword>
<name>A0ABQ9X083_9EUKA</name>
<evidence type="ECO:0000313" key="3">
    <source>
        <dbReference type="Proteomes" id="UP001281761"/>
    </source>
</evidence>
<keyword evidence="1" id="KW-0812">Transmembrane</keyword>
<keyword evidence="1" id="KW-0472">Membrane</keyword>
<feature type="transmembrane region" description="Helical" evidence="1">
    <location>
        <begin position="85"/>
        <end position="104"/>
    </location>
</feature>
<evidence type="ECO:0000256" key="1">
    <source>
        <dbReference type="SAM" id="Phobius"/>
    </source>
</evidence>
<dbReference type="Proteomes" id="UP001281761">
    <property type="component" value="Unassembled WGS sequence"/>
</dbReference>
<evidence type="ECO:0000313" key="2">
    <source>
        <dbReference type="EMBL" id="KAK2943690.1"/>
    </source>
</evidence>
<protein>
    <submittedName>
        <fullName evidence="2">Uncharacterized protein</fullName>
    </submittedName>
</protein>
<gene>
    <name evidence="2" type="ORF">BLNAU_21393</name>
</gene>
<feature type="transmembrane region" description="Helical" evidence="1">
    <location>
        <begin position="124"/>
        <end position="147"/>
    </location>
</feature>
<comment type="caution">
    <text evidence="2">The sequence shown here is derived from an EMBL/GenBank/DDBJ whole genome shotgun (WGS) entry which is preliminary data.</text>
</comment>
<sequence length="151" mass="16610">MIRKDNEAMGAFCCASVTSGNVGNDQDGNEWNRRHSALICTAAACGRFRSSRGDRRATQLDPHPPLFTTLILNCGPSQQRHRSAIVKPSLVVFRLVVALIPYFVDLSPNSNPQLNNTLPLTIFYPLICFCSKLLFLVISLSGLSLICDSQN</sequence>
<accession>A0ABQ9X083</accession>